<sequence>MPADSRLVLASASPRRAALLAQIAVPFTAVTPSVPEQQRPDESPQDYIQRLAHDKAAAGLAIAGGPDPAVWALGADTVVLAGDQVLEKPRDFADFEAMMQCLSGAEHSVLTAVCLRSQTRQFNRLVETRVRFRHLNRGQIEAYWHTGEPVDKAGGYGIQGLGAALVASISGSYSNVVGLPLEALVPMLEKAGIPYWQEREASA</sequence>
<feature type="active site" description="Proton acceptor" evidence="4">
    <location>
        <position position="76"/>
    </location>
</feature>
<dbReference type="EC" id="3.6.1.9" evidence="4"/>
<dbReference type="InterPro" id="IPR029001">
    <property type="entry name" value="ITPase-like_fam"/>
</dbReference>
<keyword evidence="7" id="KW-1185">Reference proteome</keyword>
<dbReference type="Gene3D" id="3.90.950.10">
    <property type="match status" value="1"/>
</dbReference>
<dbReference type="PANTHER" id="PTHR43213:SF5">
    <property type="entry name" value="BIFUNCTIONAL DTTP_UTP PYROPHOSPHATASE_METHYLTRANSFERASE PROTEIN-RELATED"/>
    <property type="match status" value="1"/>
</dbReference>
<dbReference type="KEGG" id="mthd:A3224_04965"/>
<dbReference type="EMBL" id="CP014864">
    <property type="protein sequence ID" value="AMX02019.1"/>
    <property type="molecule type" value="Genomic_DNA"/>
</dbReference>
<dbReference type="GO" id="GO:0047429">
    <property type="term" value="F:nucleoside triphosphate diphosphatase activity"/>
    <property type="evidence" value="ECO:0007669"/>
    <property type="project" value="UniProtKB-EC"/>
</dbReference>
<feature type="site" description="Important for substrate specificity" evidence="4">
    <location>
        <position position="15"/>
    </location>
</feature>
<evidence type="ECO:0000256" key="2">
    <source>
        <dbReference type="ARBA" id="ARBA00022801"/>
    </source>
</evidence>
<dbReference type="Proteomes" id="UP001209730">
    <property type="component" value="Unassembled WGS sequence"/>
</dbReference>
<evidence type="ECO:0000313" key="6">
    <source>
        <dbReference type="EMBL" id="MCX2800696.1"/>
    </source>
</evidence>
<organism evidence="5 7">
    <name type="scientific">Microbulbifer thermotolerans</name>
    <dbReference type="NCBI Taxonomy" id="252514"/>
    <lineage>
        <taxon>Bacteria</taxon>
        <taxon>Pseudomonadati</taxon>
        <taxon>Pseudomonadota</taxon>
        <taxon>Gammaproteobacteria</taxon>
        <taxon>Cellvibrionales</taxon>
        <taxon>Microbulbiferaceae</taxon>
        <taxon>Microbulbifer</taxon>
    </lineage>
</organism>
<keyword evidence="4" id="KW-0963">Cytoplasm</keyword>
<evidence type="ECO:0000256" key="1">
    <source>
        <dbReference type="ARBA" id="ARBA00001968"/>
    </source>
</evidence>
<protein>
    <recommendedName>
        <fullName evidence="4">dTTP/UTP pyrophosphatase</fullName>
        <shortName evidence="4">dTTPase/UTPase</shortName>
        <ecNumber evidence="4">3.6.1.9</ecNumber>
    </recommendedName>
    <alternativeName>
        <fullName evidence="4">Nucleoside triphosphate pyrophosphatase</fullName>
    </alternativeName>
    <alternativeName>
        <fullName evidence="4">Nucleotide pyrophosphatase</fullName>
        <shortName evidence="4">Nucleotide PPase</shortName>
    </alternativeName>
</protein>
<dbReference type="InterPro" id="IPR003697">
    <property type="entry name" value="Maf-like"/>
</dbReference>
<reference evidence="5" key="1">
    <citation type="submission" date="2016-03" db="EMBL/GenBank/DDBJ databases">
        <authorList>
            <person name="Ploux O."/>
        </authorList>
    </citation>
    <scope>NUCLEOTIDE SEQUENCE [LARGE SCALE GENOMIC DNA]</scope>
    <source>
        <strain evidence="5">DAU221</strain>
    </source>
</reference>
<dbReference type="SUPFAM" id="SSF52972">
    <property type="entry name" value="ITPase-like"/>
    <property type="match status" value="1"/>
</dbReference>
<dbReference type="Proteomes" id="UP000076077">
    <property type="component" value="Chromosome"/>
</dbReference>
<dbReference type="AlphaFoldDB" id="A0A143HJX6"/>
<proteinExistence type="inferred from homology"/>
<accession>A0A143HJX6</accession>
<dbReference type="HAMAP" id="MF_00528">
    <property type="entry name" value="Maf"/>
    <property type="match status" value="1"/>
</dbReference>
<dbReference type="CDD" id="cd00555">
    <property type="entry name" value="Maf"/>
    <property type="match status" value="1"/>
</dbReference>
<comment type="catalytic activity">
    <reaction evidence="4">
        <text>UTP + H2O = UMP + diphosphate + H(+)</text>
        <dbReference type="Rhea" id="RHEA:29395"/>
        <dbReference type="ChEBI" id="CHEBI:15377"/>
        <dbReference type="ChEBI" id="CHEBI:15378"/>
        <dbReference type="ChEBI" id="CHEBI:33019"/>
        <dbReference type="ChEBI" id="CHEBI:46398"/>
        <dbReference type="ChEBI" id="CHEBI:57865"/>
        <dbReference type="EC" id="3.6.1.9"/>
    </reaction>
</comment>
<dbReference type="GO" id="GO:0005737">
    <property type="term" value="C:cytoplasm"/>
    <property type="evidence" value="ECO:0007669"/>
    <property type="project" value="UniProtKB-SubCell"/>
</dbReference>
<evidence type="ECO:0000256" key="4">
    <source>
        <dbReference type="HAMAP-Rule" id="MF_00528"/>
    </source>
</evidence>
<comment type="function">
    <text evidence="4">Nucleoside triphosphate pyrophosphatase that hydrolyzes dTTP and UTP. May have a dual role in cell division arrest and in preventing the incorporation of modified nucleotides into cellular nucleic acids.</text>
</comment>
<feature type="site" description="Important for substrate specificity" evidence="4">
    <location>
        <position position="77"/>
    </location>
</feature>
<reference evidence="7" key="2">
    <citation type="submission" date="2016-03" db="EMBL/GenBank/DDBJ databases">
        <authorList>
            <person name="Lee Y.-S."/>
            <person name="Choi Y.-L."/>
        </authorList>
    </citation>
    <scope>NUCLEOTIDE SEQUENCE [LARGE SCALE GENOMIC DNA]</scope>
    <source>
        <strain evidence="7">DAU221</strain>
    </source>
</reference>
<dbReference type="OrthoDB" id="9807767at2"/>
<evidence type="ECO:0000256" key="3">
    <source>
        <dbReference type="ARBA" id="ARBA00023080"/>
    </source>
</evidence>
<gene>
    <name evidence="5" type="ORF">A3224_04965</name>
    <name evidence="6" type="ORF">OQJ68_02735</name>
</gene>
<dbReference type="EMBL" id="JAPHQB010000003">
    <property type="protein sequence ID" value="MCX2800696.1"/>
    <property type="molecule type" value="Genomic_DNA"/>
</dbReference>
<dbReference type="NCBIfam" id="TIGR00172">
    <property type="entry name" value="maf"/>
    <property type="match status" value="1"/>
</dbReference>
<comment type="caution">
    <text evidence="4">Lacks conserved residue(s) required for the propagation of feature annotation.</text>
</comment>
<dbReference type="GO" id="GO:0009117">
    <property type="term" value="P:nucleotide metabolic process"/>
    <property type="evidence" value="ECO:0007669"/>
    <property type="project" value="UniProtKB-KW"/>
</dbReference>
<feature type="site" description="Important for substrate specificity" evidence="4">
    <location>
        <position position="159"/>
    </location>
</feature>
<reference evidence="6" key="3">
    <citation type="submission" date="2022-11" db="EMBL/GenBank/DDBJ databases">
        <title>Chitin-degrading and fungicidal potential of chitinolytic bacterial strains from marine environment of the Pacific Ocean regions.</title>
        <authorList>
            <person name="Pentekhina I."/>
            <person name="Nedashkovskaya O."/>
            <person name="Seitkalieva A."/>
            <person name="Podvolotskaya A."/>
            <person name="Tekutyeva L."/>
            <person name="Balabanova L."/>
        </authorList>
    </citation>
    <scope>NUCLEOTIDE SEQUENCE</scope>
    <source>
        <strain evidence="6">KMM 6838</strain>
    </source>
</reference>
<dbReference type="RefSeq" id="WP_067152185.1">
    <property type="nucleotide sequence ID" value="NZ_CP014864.1"/>
</dbReference>
<evidence type="ECO:0000313" key="7">
    <source>
        <dbReference type="Proteomes" id="UP000076077"/>
    </source>
</evidence>
<keyword evidence="2 4" id="KW-0378">Hydrolase</keyword>
<comment type="similarity">
    <text evidence="4">Belongs to the Maf family. YhdE subfamily.</text>
</comment>
<comment type="cofactor">
    <cofactor evidence="1 4">
        <name>a divalent metal cation</name>
        <dbReference type="ChEBI" id="CHEBI:60240"/>
    </cofactor>
</comment>
<dbReference type="STRING" id="252514.A3224_04965"/>
<dbReference type="GeneID" id="76607401"/>
<comment type="catalytic activity">
    <reaction evidence="4">
        <text>dTTP + H2O = dTMP + diphosphate + H(+)</text>
        <dbReference type="Rhea" id="RHEA:28534"/>
        <dbReference type="ChEBI" id="CHEBI:15377"/>
        <dbReference type="ChEBI" id="CHEBI:15378"/>
        <dbReference type="ChEBI" id="CHEBI:33019"/>
        <dbReference type="ChEBI" id="CHEBI:37568"/>
        <dbReference type="ChEBI" id="CHEBI:63528"/>
        <dbReference type="EC" id="3.6.1.9"/>
    </reaction>
</comment>
<dbReference type="PANTHER" id="PTHR43213">
    <property type="entry name" value="BIFUNCTIONAL DTTP/UTP PYROPHOSPHATASE/METHYLTRANSFERASE PROTEIN-RELATED"/>
    <property type="match status" value="1"/>
</dbReference>
<dbReference type="PIRSF" id="PIRSF006305">
    <property type="entry name" value="Maf"/>
    <property type="match status" value="1"/>
</dbReference>
<dbReference type="Pfam" id="PF02545">
    <property type="entry name" value="Maf"/>
    <property type="match status" value="1"/>
</dbReference>
<evidence type="ECO:0000313" key="5">
    <source>
        <dbReference type="EMBL" id="AMX02019.1"/>
    </source>
</evidence>
<comment type="subcellular location">
    <subcellularLocation>
        <location evidence="4">Cytoplasm</location>
    </subcellularLocation>
</comment>
<keyword evidence="3 4" id="KW-0546">Nucleotide metabolism</keyword>
<name>A0A143HJX6_MICTH</name>